<proteinExistence type="predicted"/>
<protein>
    <recommendedName>
        <fullName evidence="2">FAD dependent oxidoreductase domain-containing protein</fullName>
    </recommendedName>
</protein>
<dbReference type="GO" id="GO:0016491">
    <property type="term" value="F:oxidoreductase activity"/>
    <property type="evidence" value="ECO:0007669"/>
    <property type="project" value="UniProtKB-KW"/>
</dbReference>
<dbReference type="Gene3D" id="3.30.9.10">
    <property type="entry name" value="D-Amino Acid Oxidase, subunit A, domain 2"/>
    <property type="match status" value="1"/>
</dbReference>
<dbReference type="InterPro" id="IPR006076">
    <property type="entry name" value="FAD-dep_OxRdtase"/>
</dbReference>
<name>A0A0F7FJX8_9CREN</name>
<keyword evidence="4" id="KW-1185">Reference proteome</keyword>
<dbReference type="EMBL" id="CP009961">
    <property type="protein sequence ID" value="AKG39378.1"/>
    <property type="molecule type" value="Genomic_DNA"/>
</dbReference>
<dbReference type="Proteomes" id="UP000067434">
    <property type="component" value="Chromosome"/>
</dbReference>
<gene>
    <name evidence="3" type="ORF">MA03_04970</name>
</gene>
<dbReference type="PANTHER" id="PTHR13847">
    <property type="entry name" value="SARCOSINE DEHYDROGENASE-RELATED"/>
    <property type="match status" value="1"/>
</dbReference>
<sequence>MRYETIIIGGGITGLATAFSLANKGAGKVVVLERNYLGSGSTFRSAGGIRASFTSKEHIALMKRSIELWGKLASELSIKYARSGYLWLSSTEKGFEKLKAYMKLHNESGVPTRIVEEDFVKQVAPHVDTSRLVGALFDPLAGKASPFDTIYKLYAAARSLGVEFRTEENVEEIITHQNVVQGVRTSNQRLEAENVVVATGAYVHELLKPLSVDPHVEPIPHYAAITEEFGRLFDPLIIDFESGAYAVQTFHGNVIMGVETPEKPYSSLEVSIKFLYKVVKEWSKWLTWLPEVNILRHWPGYYEVTPDHHPVLGPVNKYEGLYVATGFSGHGFMMGPVTGEIIANWILRGDPGIPEARNLTLERFESGKLIQELAVIG</sequence>
<dbReference type="Gene3D" id="3.50.50.60">
    <property type="entry name" value="FAD/NAD(P)-binding domain"/>
    <property type="match status" value="1"/>
</dbReference>
<dbReference type="HOGENOM" id="CLU_007884_4_1_2"/>
<organism evidence="3 4">
    <name type="scientific">Infirmifilum uzonense</name>
    <dbReference type="NCBI Taxonomy" id="1550241"/>
    <lineage>
        <taxon>Archaea</taxon>
        <taxon>Thermoproteota</taxon>
        <taxon>Thermoprotei</taxon>
        <taxon>Thermofilales</taxon>
        <taxon>Thermofilaceae</taxon>
        <taxon>Infirmifilum</taxon>
    </lineage>
</organism>
<dbReference type="STRING" id="1550241.MA03_04970"/>
<evidence type="ECO:0000256" key="1">
    <source>
        <dbReference type="ARBA" id="ARBA00023002"/>
    </source>
</evidence>
<dbReference type="GO" id="GO:0005737">
    <property type="term" value="C:cytoplasm"/>
    <property type="evidence" value="ECO:0007669"/>
    <property type="project" value="TreeGrafter"/>
</dbReference>
<accession>A0A0F7FJX8</accession>
<dbReference type="GeneID" id="25401559"/>
<evidence type="ECO:0000313" key="4">
    <source>
        <dbReference type="Proteomes" id="UP000067434"/>
    </source>
</evidence>
<dbReference type="OrthoDB" id="168391at2157"/>
<reference evidence="3 4" key="1">
    <citation type="journal article" date="2015" name="Stand. Genomic Sci.">
        <title>Complete genome sequence of and proposal of Thermofilum uzonense sp. nov. a novel hyperthermophilic crenarchaeon and emended description of the genus Thermofilum.</title>
        <authorList>
            <person name="Toshchakov S.V."/>
            <person name="Korzhenkov A.A."/>
            <person name="Samarov N.I."/>
            <person name="Mazunin I.O."/>
            <person name="Mozhey O.I."/>
            <person name="Shmyr I.S."/>
            <person name="Derbikova K.S."/>
            <person name="Taranov E.A."/>
            <person name="Dominova I.N."/>
            <person name="Bonch-Osmolovskaya E.A."/>
            <person name="Patrushev M.V."/>
            <person name="Podosokorskaya O.A."/>
            <person name="Kublanov I.V."/>
        </authorList>
    </citation>
    <scope>NUCLEOTIDE SEQUENCE [LARGE SCALE GENOMIC DNA]</scope>
    <source>
        <strain evidence="3 4">1807-2</strain>
    </source>
</reference>
<dbReference type="PATRIC" id="fig|1550241.5.peg.1048"/>
<dbReference type="RefSeq" id="WP_191118423.1">
    <property type="nucleotide sequence ID" value="NZ_CP009961.1"/>
</dbReference>
<dbReference type="SUPFAM" id="SSF51905">
    <property type="entry name" value="FAD/NAD(P)-binding domain"/>
    <property type="match status" value="1"/>
</dbReference>
<dbReference type="Pfam" id="PF01266">
    <property type="entry name" value="DAO"/>
    <property type="match status" value="1"/>
</dbReference>
<feature type="domain" description="FAD dependent oxidoreductase" evidence="2">
    <location>
        <begin position="5"/>
        <end position="345"/>
    </location>
</feature>
<dbReference type="PANTHER" id="PTHR13847:SF287">
    <property type="entry name" value="FAD-DEPENDENT OXIDOREDUCTASE DOMAIN-CONTAINING PROTEIN 1"/>
    <property type="match status" value="1"/>
</dbReference>
<keyword evidence="1" id="KW-0560">Oxidoreductase</keyword>
<evidence type="ECO:0000259" key="2">
    <source>
        <dbReference type="Pfam" id="PF01266"/>
    </source>
</evidence>
<evidence type="ECO:0000313" key="3">
    <source>
        <dbReference type="EMBL" id="AKG39378.1"/>
    </source>
</evidence>
<dbReference type="KEGG" id="thf:MA03_04970"/>
<dbReference type="InterPro" id="IPR036188">
    <property type="entry name" value="FAD/NAD-bd_sf"/>
</dbReference>
<dbReference type="AlphaFoldDB" id="A0A0F7FJX8"/>